<dbReference type="AlphaFoldDB" id="A0A166IF44"/>
<gene>
    <name evidence="2" type="ORF">FIBSPDRAFT_862445</name>
</gene>
<feature type="transmembrane region" description="Helical" evidence="1">
    <location>
        <begin position="12"/>
        <end position="40"/>
    </location>
</feature>
<evidence type="ECO:0000313" key="3">
    <source>
        <dbReference type="Proteomes" id="UP000076532"/>
    </source>
</evidence>
<protein>
    <submittedName>
        <fullName evidence="2">Uncharacterized protein</fullName>
    </submittedName>
</protein>
<keyword evidence="3" id="KW-1185">Reference proteome</keyword>
<proteinExistence type="predicted"/>
<feature type="transmembrane region" description="Helical" evidence="1">
    <location>
        <begin position="60"/>
        <end position="79"/>
    </location>
</feature>
<dbReference type="Proteomes" id="UP000076532">
    <property type="component" value="Unassembled WGS sequence"/>
</dbReference>
<reference evidence="2 3" key="1">
    <citation type="journal article" date="2016" name="Mol. Biol. Evol.">
        <title>Comparative Genomics of Early-Diverging Mushroom-Forming Fungi Provides Insights into the Origins of Lignocellulose Decay Capabilities.</title>
        <authorList>
            <person name="Nagy L.G."/>
            <person name="Riley R."/>
            <person name="Tritt A."/>
            <person name="Adam C."/>
            <person name="Daum C."/>
            <person name="Floudas D."/>
            <person name="Sun H."/>
            <person name="Yadav J.S."/>
            <person name="Pangilinan J."/>
            <person name="Larsson K.H."/>
            <person name="Matsuura K."/>
            <person name="Barry K."/>
            <person name="Labutti K."/>
            <person name="Kuo R."/>
            <person name="Ohm R.A."/>
            <person name="Bhattacharya S.S."/>
            <person name="Shirouzu T."/>
            <person name="Yoshinaga Y."/>
            <person name="Martin F.M."/>
            <person name="Grigoriev I.V."/>
            <person name="Hibbett D.S."/>
        </authorList>
    </citation>
    <scope>NUCLEOTIDE SEQUENCE [LARGE SCALE GENOMIC DNA]</scope>
    <source>
        <strain evidence="2 3">CBS 109695</strain>
    </source>
</reference>
<feature type="transmembrane region" description="Helical" evidence="1">
    <location>
        <begin position="91"/>
        <end position="107"/>
    </location>
</feature>
<evidence type="ECO:0000313" key="2">
    <source>
        <dbReference type="EMBL" id="KZP19747.1"/>
    </source>
</evidence>
<name>A0A166IF44_9AGAM</name>
<evidence type="ECO:0000256" key="1">
    <source>
        <dbReference type="SAM" id="Phobius"/>
    </source>
</evidence>
<keyword evidence="1" id="KW-1133">Transmembrane helix</keyword>
<dbReference type="EMBL" id="KV417561">
    <property type="protein sequence ID" value="KZP19747.1"/>
    <property type="molecule type" value="Genomic_DNA"/>
</dbReference>
<feature type="transmembrane region" description="Helical" evidence="1">
    <location>
        <begin position="134"/>
        <end position="154"/>
    </location>
</feature>
<keyword evidence="1" id="KW-0812">Transmembrane</keyword>
<sequence length="174" mass="19464">MVFPAKDRNALGYASLALHTLTLVWHIVWFAISVSVSLWVEIQPSSWTALLDRIVSSFNIPITIVWCSALVVSTGAIILRRPSFAKSWVKQLLFVFYLAATFCLALYDGDMFDVYNPAEVGIGRRMCLITMDSYSTLNAFPLSIVVSVLWLLLVSEVGETKGIQLPEDEREGEE</sequence>
<keyword evidence="1" id="KW-0472">Membrane</keyword>
<accession>A0A166IF44</accession>
<organism evidence="2 3">
    <name type="scientific">Athelia psychrophila</name>
    <dbReference type="NCBI Taxonomy" id="1759441"/>
    <lineage>
        <taxon>Eukaryota</taxon>
        <taxon>Fungi</taxon>
        <taxon>Dikarya</taxon>
        <taxon>Basidiomycota</taxon>
        <taxon>Agaricomycotina</taxon>
        <taxon>Agaricomycetes</taxon>
        <taxon>Agaricomycetidae</taxon>
        <taxon>Atheliales</taxon>
        <taxon>Atheliaceae</taxon>
        <taxon>Athelia</taxon>
    </lineage>
</organism>